<dbReference type="AlphaFoldDB" id="A0A167RSW7"/>
<sequence length="157" mass="16951">MEQLVGARAPPRPSCGILRPAQPLCPDGRLAIHNDKHRFTHHALASHPPCSPKPSHPHAEHLNILSLRPEPRVHSNSVLPIPRFQDSTQHPVLPSRAHPDPHAPFAEISQPPAVHPPAADSLRTVPRSQGGGMWMPVSIPVLIRCACGGEVKAGVWG</sequence>
<organism evidence="2 3">
    <name type="scientific">Calocera viscosa (strain TUFC12733)</name>
    <dbReference type="NCBI Taxonomy" id="1330018"/>
    <lineage>
        <taxon>Eukaryota</taxon>
        <taxon>Fungi</taxon>
        <taxon>Dikarya</taxon>
        <taxon>Basidiomycota</taxon>
        <taxon>Agaricomycotina</taxon>
        <taxon>Dacrymycetes</taxon>
        <taxon>Dacrymycetales</taxon>
        <taxon>Dacrymycetaceae</taxon>
        <taxon>Calocera</taxon>
    </lineage>
</organism>
<evidence type="ECO:0000313" key="2">
    <source>
        <dbReference type="EMBL" id="KZP01245.1"/>
    </source>
</evidence>
<protein>
    <submittedName>
        <fullName evidence="2">Uncharacterized protein</fullName>
    </submittedName>
</protein>
<dbReference type="EMBL" id="KV417267">
    <property type="protein sequence ID" value="KZP01245.1"/>
    <property type="molecule type" value="Genomic_DNA"/>
</dbReference>
<evidence type="ECO:0000313" key="3">
    <source>
        <dbReference type="Proteomes" id="UP000076738"/>
    </source>
</evidence>
<feature type="region of interest" description="Disordered" evidence="1">
    <location>
        <begin position="85"/>
        <end position="127"/>
    </location>
</feature>
<accession>A0A167RSW7</accession>
<gene>
    <name evidence="2" type="ORF">CALVIDRAFT_128126</name>
</gene>
<proteinExistence type="predicted"/>
<reference evidence="2 3" key="1">
    <citation type="journal article" date="2016" name="Mol. Biol. Evol.">
        <title>Comparative Genomics of Early-Diverging Mushroom-Forming Fungi Provides Insights into the Origins of Lignocellulose Decay Capabilities.</title>
        <authorList>
            <person name="Nagy L.G."/>
            <person name="Riley R."/>
            <person name="Tritt A."/>
            <person name="Adam C."/>
            <person name="Daum C."/>
            <person name="Floudas D."/>
            <person name="Sun H."/>
            <person name="Yadav J.S."/>
            <person name="Pangilinan J."/>
            <person name="Larsson K.H."/>
            <person name="Matsuura K."/>
            <person name="Barry K."/>
            <person name="Labutti K."/>
            <person name="Kuo R."/>
            <person name="Ohm R.A."/>
            <person name="Bhattacharya S.S."/>
            <person name="Shirouzu T."/>
            <person name="Yoshinaga Y."/>
            <person name="Martin F.M."/>
            <person name="Grigoriev I.V."/>
            <person name="Hibbett D.S."/>
        </authorList>
    </citation>
    <scope>NUCLEOTIDE SEQUENCE [LARGE SCALE GENOMIC DNA]</scope>
    <source>
        <strain evidence="2 3">TUFC12733</strain>
    </source>
</reference>
<evidence type="ECO:0000256" key="1">
    <source>
        <dbReference type="SAM" id="MobiDB-lite"/>
    </source>
</evidence>
<name>A0A167RSW7_CALVF</name>
<keyword evidence="3" id="KW-1185">Reference proteome</keyword>
<dbReference type="Proteomes" id="UP000076738">
    <property type="component" value="Unassembled WGS sequence"/>
</dbReference>